<evidence type="ECO:0000256" key="8">
    <source>
        <dbReference type="RuleBase" id="RU003881"/>
    </source>
</evidence>
<dbReference type="InterPro" id="IPR050097">
    <property type="entry name" value="Ferredoxin-NADP_redctase_2"/>
</dbReference>
<keyword evidence="8" id="KW-0521">NADP</keyword>
<evidence type="ECO:0000256" key="2">
    <source>
        <dbReference type="ARBA" id="ARBA00022630"/>
    </source>
</evidence>
<dbReference type="EMBL" id="DS995259">
    <property type="protein sequence ID" value="EDZ40073.1"/>
    <property type="molecule type" value="Genomic_DNA"/>
</dbReference>
<dbReference type="PROSITE" id="PS00573">
    <property type="entry name" value="PYRIDINE_REDOX_2"/>
    <property type="match status" value="1"/>
</dbReference>
<reference evidence="10" key="1">
    <citation type="journal article" date="2004" name="Nature">
        <title>Community structure and metabolism through reconstruction of microbial genomes from the environment.</title>
        <authorList>
            <person name="Tyson G.W."/>
            <person name="Chapman J."/>
            <person name="Hugenholtz P."/>
            <person name="Allen E.E."/>
            <person name="Ram R.J."/>
            <person name="Richardson P.M."/>
            <person name="Solovyev V.V."/>
            <person name="Rubin E.M."/>
            <person name="Rokhsar D.S."/>
            <person name="Banfield J.F."/>
        </authorList>
    </citation>
    <scope>NUCLEOTIDE SEQUENCE [LARGE SCALE GENOMIC DNA]</scope>
</reference>
<keyword evidence="4 7" id="KW-0560">Oxidoreductase</keyword>
<dbReference type="PANTHER" id="PTHR48105">
    <property type="entry name" value="THIOREDOXIN REDUCTASE 1-RELATED-RELATED"/>
    <property type="match status" value="1"/>
</dbReference>
<evidence type="ECO:0000313" key="10">
    <source>
        <dbReference type="EMBL" id="EDZ40073.1"/>
    </source>
</evidence>
<comment type="similarity">
    <text evidence="1 7">Belongs to the class-II pyridine nucleotide-disulfide oxidoreductase family.</text>
</comment>
<dbReference type="NCBIfam" id="TIGR01292">
    <property type="entry name" value="TRX_reduct"/>
    <property type="match status" value="1"/>
</dbReference>
<keyword evidence="2 7" id="KW-0285">Flavoprotein</keyword>
<evidence type="ECO:0000259" key="9">
    <source>
        <dbReference type="Pfam" id="PF07992"/>
    </source>
</evidence>
<evidence type="ECO:0000256" key="3">
    <source>
        <dbReference type="ARBA" id="ARBA00022827"/>
    </source>
</evidence>
<comment type="catalytic activity">
    <reaction evidence="7">
        <text>[thioredoxin]-dithiol + NADP(+) = [thioredoxin]-disulfide + NADPH + H(+)</text>
        <dbReference type="Rhea" id="RHEA:20345"/>
        <dbReference type="Rhea" id="RHEA-COMP:10698"/>
        <dbReference type="Rhea" id="RHEA-COMP:10700"/>
        <dbReference type="ChEBI" id="CHEBI:15378"/>
        <dbReference type="ChEBI" id="CHEBI:29950"/>
        <dbReference type="ChEBI" id="CHEBI:50058"/>
        <dbReference type="ChEBI" id="CHEBI:57783"/>
        <dbReference type="ChEBI" id="CHEBI:58349"/>
        <dbReference type="EC" id="1.8.1.9"/>
    </reaction>
</comment>
<evidence type="ECO:0000256" key="4">
    <source>
        <dbReference type="ARBA" id="ARBA00023002"/>
    </source>
</evidence>
<comment type="subunit">
    <text evidence="7">Homodimer.</text>
</comment>
<dbReference type="AlphaFoldDB" id="B6AK97"/>
<accession>B6AK97</accession>
<keyword evidence="6 7" id="KW-0676">Redox-active center</keyword>
<evidence type="ECO:0000256" key="5">
    <source>
        <dbReference type="ARBA" id="ARBA00023157"/>
    </source>
</evidence>
<dbReference type="GO" id="GO:0005737">
    <property type="term" value="C:cytoplasm"/>
    <property type="evidence" value="ECO:0007669"/>
    <property type="project" value="InterPro"/>
</dbReference>
<feature type="domain" description="FAD/NAD(P)-binding" evidence="9">
    <location>
        <begin position="27"/>
        <end position="316"/>
    </location>
</feature>
<sequence>MIASRFGFSDIFGVSQDSLWGGLRVEKVVILGSGPAGLTAALYTARAFLSPLLIEGPQSGGQLTTTTDVDNFPGFPKGVTGPELIEFMREQVLRFGTRFDTRVVEKVTREKDVIRLFCDDEKVLETKTLIVASGASAKYLGLPSEKALMGQGVSACATCDGFFFKDKEIVVVGGGDTAIEEALFLTRFGSKVTIIHRRDSLRASKIMQERAKANKKISFLWNKEVVEVRDVSAGKVTGVVLKDVMDGSRSEYPCQGFFLGIGHTPNSRFLEGVVERDSNGYIKTFSGSRTSAPGIFAAGDVQDPVYRQAITAAGSGCMAAIDAERYLESLAEPQ</sequence>
<dbReference type="InterPro" id="IPR023753">
    <property type="entry name" value="FAD/NAD-binding_dom"/>
</dbReference>
<evidence type="ECO:0000256" key="6">
    <source>
        <dbReference type="ARBA" id="ARBA00023284"/>
    </source>
</evidence>
<proteinExistence type="inferred from homology"/>
<dbReference type="InterPro" id="IPR005982">
    <property type="entry name" value="Thioredox_Rdtase"/>
</dbReference>
<dbReference type="InterPro" id="IPR008255">
    <property type="entry name" value="Pyr_nucl-diS_OxRdtase_2_AS"/>
</dbReference>
<organism evidence="10">
    <name type="scientific">Leptospirillum sp. Group II '5-way CG'</name>
    <dbReference type="NCBI Taxonomy" id="419541"/>
    <lineage>
        <taxon>Bacteria</taxon>
        <taxon>Pseudomonadati</taxon>
        <taxon>Nitrospirota</taxon>
        <taxon>Nitrospiria</taxon>
        <taxon>Nitrospirales</taxon>
        <taxon>Nitrospiraceae</taxon>
        <taxon>Leptospirillum</taxon>
    </lineage>
</organism>
<dbReference type="GO" id="GO:0004791">
    <property type="term" value="F:thioredoxin-disulfide reductase (NADPH) activity"/>
    <property type="evidence" value="ECO:0007669"/>
    <property type="project" value="UniProtKB-UniRule"/>
</dbReference>
<comment type="cofactor">
    <cofactor evidence="8">
        <name>FAD</name>
        <dbReference type="ChEBI" id="CHEBI:57692"/>
    </cofactor>
    <text evidence="8">Binds 1 FAD per subunit.</text>
</comment>
<dbReference type="GO" id="GO:0019430">
    <property type="term" value="P:removal of superoxide radicals"/>
    <property type="evidence" value="ECO:0007669"/>
    <property type="project" value="UniProtKB-UniRule"/>
</dbReference>
<keyword evidence="5" id="KW-1015">Disulfide bond</keyword>
<gene>
    <name evidence="10" type="ORF">CGL2_11111095</name>
</gene>
<protein>
    <recommendedName>
        <fullName evidence="7">Thioredoxin reductase</fullName>
        <ecNumber evidence="7">1.8.1.9</ecNumber>
    </recommendedName>
</protein>
<dbReference type="PRINTS" id="PR00368">
    <property type="entry name" value="FADPNR"/>
</dbReference>
<dbReference type="EC" id="1.8.1.9" evidence="7"/>
<dbReference type="Pfam" id="PF07992">
    <property type="entry name" value="Pyr_redox_2"/>
    <property type="match status" value="1"/>
</dbReference>
<keyword evidence="3 7" id="KW-0274">FAD</keyword>
<evidence type="ECO:0000256" key="7">
    <source>
        <dbReference type="RuleBase" id="RU003880"/>
    </source>
</evidence>
<evidence type="ECO:0000256" key="1">
    <source>
        <dbReference type="ARBA" id="ARBA00009333"/>
    </source>
</evidence>
<dbReference type="Gene3D" id="3.50.50.60">
    <property type="entry name" value="FAD/NAD(P)-binding domain"/>
    <property type="match status" value="2"/>
</dbReference>
<dbReference type="PRINTS" id="PR00469">
    <property type="entry name" value="PNDRDTASEII"/>
</dbReference>
<reference evidence="10" key="2">
    <citation type="journal article" date="2008" name="PLoS Biol.">
        <title>Population genomic analysis of strain variation in Leptospirillum group II bacteria involved in acid mine drainage formation.</title>
        <authorList>
            <person name="Simmons S.L."/>
            <person name="Dibartolo G."/>
            <person name="Denef V.J."/>
            <person name="Goltsman D.S."/>
            <person name="Thelen M.P."/>
            <person name="Banfield J.F."/>
        </authorList>
    </citation>
    <scope>NUCLEOTIDE SEQUENCE [LARGE SCALE GENOMIC DNA]</scope>
</reference>
<name>B6AK97_9BACT</name>
<dbReference type="SUPFAM" id="SSF51905">
    <property type="entry name" value="FAD/NAD(P)-binding domain"/>
    <property type="match status" value="1"/>
</dbReference>
<dbReference type="InterPro" id="IPR036188">
    <property type="entry name" value="FAD/NAD-bd_sf"/>
</dbReference>